<dbReference type="InterPro" id="IPR039968">
    <property type="entry name" value="BcerS-like"/>
</dbReference>
<dbReference type="PANTHER" id="PTHR41368">
    <property type="entry name" value="PROTEIN YGHO"/>
    <property type="match status" value="1"/>
</dbReference>
<dbReference type="Proteomes" id="UP000764045">
    <property type="component" value="Unassembled WGS sequence"/>
</dbReference>
<proteinExistence type="predicted"/>
<comment type="caution">
    <text evidence="1">The sequence shown here is derived from an EMBL/GenBank/DDBJ whole genome shotgun (WGS) entry which is preliminary data.</text>
</comment>
<evidence type="ECO:0000313" key="1">
    <source>
        <dbReference type="EMBL" id="MBM6660234.1"/>
    </source>
</evidence>
<protein>
    <submittedName>
        <fullName evidence="1">N-acetyltransferase</fullName>
    </submittedName>
</protein>
<gene>
    <name evidence="1" type="ORF">H6B30_00445</name>
</gene>
<dbReference type="AlphaFoldDB" id="A0A939B3A5"/>
<dbReference type="RefSeq" id="WP_205106805.1">
    <property type="nucleotide sequence ID" value="NZ_CAWUJD010000001.1"/>
</dbReference>
<dbReference type="PANTHER" id="PTHR41368:SF1">
    <property type="entry name" value="PROTEIN YGHO"/>
    <property type="match status" value="1"/>
</dbReference>
<reference evidence="1 2" key="1">
    <citation type="journal article" date="2021" name="Sci. Rep.">
        <title>The distribution of antibiotic resistance genes in chicken gut microbiota commensals.</title>
        <authorList>
            <person name="Juricova H."/>
            <person name="Matiasovicova J."/>
            <person name="Kubasova T."/>
            <person name="Cejkova D."/>
            <person name="Rychlik I."/>
        </authorList>
    </citation>
    <scope>NUCLEOTIDE SEQUENCE [LARGE SCALE GENOMIC DNA]</scope>
    <source>
        <strain evidence="1 2">An819</strain>
    </source>
</reference>
<evidence type="ECO:0000313" key="2">
    <source>
        <dbReference type="Proteomes" id="UP000764045"/>
    </source>
</evidence>
<dbReference type="PROSITE" id="PS50890">
    <property type="entry name" value="PUA"/>
    <property type="match status" value="1"/>
</dbReference>
<sequence length="381" mass="44979">MSSVRIVKVADRKGLEEFIQFHYDLYRGDPYDVPNLRSDELRTLSRDKNAAFDFCEADYFLAYKDGRVAGRVAAIVNNRANERWQRKSVRFGWIDFVDDREVSSALLKAVEDWGRERGMTEIVGPLGFTDMDPEGMLTEGFDQLGTQATIYNYPYYPQHIESMGGWEKDNDYVEFKMFVPDEIPDKYTKVARMVEQRYNLHVKKLTRREVLREGYGQKIFEVINETFKDLYGYSQLTPRQIDQYVDMYLPMADLNLITLVEDWNADRKLVGVGITIPSLSRAFQKCRDGRLWPFGWWHVLRALKFHKTEGVDLLLMGVLPEYRMKGANALMFADLIPWYRKYGFKWGESQVEMETNENVQSQWQYLDKVQHKRRRCYRKGL</sequence>
<dbReference type="InterPro" id="IPR016181">
    <property type="entry name" value="Acyl_CoA_acyltransferase"/>
</dbReference>
<organism evidence="1 2">
    <name type="scientific">Marseilla massiliensis</name>
    <dbReference type="NCBI Taxonomy" id="1841864"/>
    <lineage>
        <taxon>Bacteria</taxon>
        <taxon>Pseudomonadati</taxon>
        <taxon>Bacteroidota</taxon>
        <taxon>Bacteroidia</taxon>
        <taxon>Bacteroidales</taxon>
        <taxon>Prevotellaceae</taxon>
        <taxon>Marseilla</taxon>
    </lineage>
</organism>
<dbReference type="Gene3D" id="3.40.630.30">
    <property type="match status" value="1"/>
</dbReference>
<keyword evidence="2" id="KW-1185">Reference proteome</keyword>
<dbReference type="EMBL" id="JACJJL010000001">
    <property type="protein sequence ID" value="MBM6660234.1"/>
    <property type="molecule type" value="Genomic_DNA"/>
</dbReference>
<name>A0A939B3A5_9BACT</name>
<accession>A0A939B3A5</accession>
<dbReference type="SUPFAM" id="SSF55729">
    <property type="entry name" value="Acyl-CoA N-acyltransferases (Nat)"/>
    <property type="match status" value="1"/>
</dbReference>